<evidence type="ECO:0000313" key="2">
    <source>
        <dbReference type="EMBL" id="MFC4565616.1"/>
    </source>
</evidence>
<dbReference type="PROSITE" id="PS50943">
    <property type="entry name" value="HTH_CROC1"/>
    <property type="match status" value="1"/>
</dbReference>
<gene>
    <name evidence="2" type="ORF">ACFO4E_27475</name>
</gene>
<dbReference type="CDD" id="cd00093">
    <property type="entry name" value="HTH_XRE"/>
    <property type="match status" value="1"/>
</dbReference>
<accession>A0ABV9E3D4</accession>
<evidence type="ECO:0000259" key="1">
    <source>
        <dbReference type="PROSITE" id="PS50943"/>
    </source>
</evidence>
<keyword evidence="3" id="KW-1185">Reference proteome</keyword>
<dbReference type="EMBL" id="JBHSFQ010000042">
    <property type="protein sequence ID" value="MFC4565616.1"/>
    <property type="molecule type" value="Genomic_DNA"/>
</dbReference>
<dbReference type="InterPro" id="IPR043917">
    <property type="entry name" value="DUF5753"/>
</dbReference>
<protein>
    <submittedName>
        <fullName evidence="2">Helix-turn-helix transcriptional regulator</fullName>
    </submittedName>
</protein>
<proteinExistence type="predicted"/>
<dbReference type="SMART" id="SM00530">
    <property type="entry name" value="HTH_XRE"/>
    <property type="match status" value="1"/>
</dbReference>
<name>A0ABV9E3D4_9ACTN</name>
<organism evidence="2 3">
    <name type="scientific">Nocardiopsis mangrovi</name>
    <dbReference type="NCBI Taxonomy" id="1179818"/>
    <lineage>
        <taxon>Bacteria</taxon>
        <taxon>Bacillati</taxon>
        <taxon>Actinomycetota</taxon>
        <taxon>Actinomycetes</taxon>
        <taxon>Streptosporangiales</taxon>
        <taxon>Nocardiopsidaceae</taxon>
        <taxon>Nocardiopsis</taxon>
    </lineage>
</organism>
<dbReference type="SUPFAM" id="SSF47413">
    <property type="entry name" value="lambda repressor-like DNA-binding domains"/>
    <property type="match status" value="1"/>
</dbReference>
<evidence type="ECO:0000313" key="3">
    <source>
        <dbReference type="Proteomes" id="UP001595923"/>
    </source>
</evidence>
<dbReference type="Pfam" id="PF13560">
    <property type="entry name" value="HTH_31"/>
    <property type="match status" value="1"/>
</dbReference>
<dbReference type="InterPro" id="IPR010982">
    <property type="entry name" value="Lambda_DNA-bd_dom_sf"/>
</dbReference>
<dbReference type="Proteomes" id="UP001595923">
    <property type="component" value="Unassembled WGS sequence"/>
</dbReference>
<dbReference type="InterPro" id="IPR001387">
    <property type="entry name" value="Cro/C1-type_HTH"/>
</dbReference>
<dbReference type="Pfam" id="PF19054">
    <property type="entry name" value="DUF5753"/>
    <property type="match status" value="1"/>
</dbReference>
<dbReference type="Gene3D" id="1.10.260.40">
    <property type="entry name" value="lambda repressor-like DNA-binding domains"/>
    <property type="match status" value="1"/>
</dbReference>
<reference evidence="3" key="1">
    <citation type="journal article" date="2019" name="Int. J. Syst. Evol. Microbiol.">
        <title>The Global Catalogue of Microorganisms (GCM) 10K type strain sequencing project: providing services to taxonomists for standard genome sequencing and annotation.</title>
        <authorList>
            <consortium name="The Broad Institute Genomics Platform"/>
            <consortium name="The Broad Institute Genome Sequencing Center for Infectious Disease"/>
            <person name="Wu L."/>
            <person name="Ma J."/>
        </authorList>
    </citation>
    <scope>NUCLEOTIDE SEQUENCE [LARGE SCALE GENOMIC DNA]</scope>
    <source>
        <strain evidence="3">XZYJ18</strain>
    </source>
</reference>
<feature type="domain" description="HTH cro/C1-type" evidence="1">
    <location>
        <begin position="18"/>
        <end position="72"/>
    </location>
</feature>
<sequence length="283" mass="31545">MARKFGSTARGRRLRRDLRLLREALNLSTDEAGTRAGISGPTLSRMESGKRGISVDEARRLLDIYDVSPARQGKIVDLAERANQLGWWQPFESHLREDAQGTIALEEQASRIINFELMLIPGLLQTPEYAREIIRASNFDDTARDVEAKVAARMARQSVLTRPDDAPELVAILDEAALHRFRSSTMMRRQLNHLVDAASQPNVTIQVVPFGAGHHASAESPCVVFEFGDDPAIVYLEGKISGLFLEELHDVAVYQETVTRLLQVALNPSESVDFIDRISKELS</sequence>
<dbReference type="RefSeq" id="WP_378579765.1">
    <property type="nucleotide sequence ID" value="NZ_JBHSFQ010000042.1"/>
</dbReference>
<comment type="caution">
    <text evidence="2">The sequence shown here is derived from an EMBL/GenBank/DDBJ whole genome shotgun (WGS) entry which is preliminary data.</text>
</comment>